<name>A0ACC1D654_9NEOP</name>
<dbReference type="EMBL" id="CM034395">
    <property type="protein sequence ID" value="KAJ0179068.1"/>
    <property type="molecule type" value="Genomic_DNA"/>
</dbReference>
<organism evidence="1 2">
    <name type="scientific">Dendrolimus kikuchii</name>
    <dbReference type="NCBI Taxonomy" id="765133"/>
    <lineage>
        <taxon>Eukaryota</taxon>
        <taxon>Metazoa</taxon>
        <taxon>Ecdysozoa</taxon>
        <taxon>Arthropoda</taxon>
        <taxon>Hexapoda</taxon>
        <taxon>Insecta</taxon>
        <taxon>Pterygota</taxon>
        <taxon>Neoptera</taxon>
        <taxon>Endopterygota</taxon>
        <taxon>Lepidoptera</taxon>
        <taxon>Glossata</taxon>
        <taxon>Ditrysia</taxon>
        <taxon>Bombycoidea</taxon>
        <taxon>Lasiocampidae</taxon>
        <taxon>Dendrolimus</taxon>
    </lineage>
</organism>
<keyword evidence="2" id="KW-1185">Reference proteome</keyword>
<evidence type="ECO:0000313" key="2">
    <source>
        <dbReference type="Proteomes" id="UP000824533"/>
    </source>
</evidence>
<evidence type="ECO:0000313" key="1">
    <source>
        <dbReference type="EMBL" id="KAJ0179068.1"/>
    </source>
</evidence>
<gene>
    <name evidence="1" type="ORF">K1T71_005843</name>
</gene>
<accession>A0ACC1D654</accession>
<sequence>MTSDFCGDVVGHLSNSQIVSGPGEGAVACRAPSAAMELGRRLLVAARGGDTAAVLELMARGAPFSADWLGTSPLHLAAHNAHADTCAVLLRAGVSRDLRTKVERTPLHLAAYAGHARVVELLLEHDAQVDCRDMLRMTPLHWAAQRGHAAAAAALLRHGADPTALSKFRKTPLALAAAARHEPLVRLLEGALREREAASSIDALITEHMTEAPAPDQNIQQFESIGGGEGVGARLLRQHGITLLPADPSSTVLNALQSGRTVVLSDAGKLMLKESEGEPPAKRAAPSGAKGVVLTTTPVKPAPGGAKGVVLTATPVKAPPRPGVKIFTLNNKLIALPKENHKLPVKKIINPHLKQVKIVQLGSDAKIISTGKATAGGAGGAGGGAPPHRPAVKIFMNKTNFNKLLANSDRSMVENIETEFLLRCSSKYLRTHALAARRALAALKARLDHCQAAHAHH</sequence>
<dbReference type="Proteomes" id="UP000824533">
    <property type="component" value="Linkage Group LG09"/>
</dbReference>
<protein>
    <submittedName>
        <fullName evidence="1">Uncharacterized protein</fullName>
    </submittedName>
</protein>
<reference evidence="1 2" key="1">
    <citation type="journal article" date="2021" name="Front. Genet.">
        <title>Chromosome-Level Genome Assembly Reveals Significant Gene Expansion in the Toll and IMD Signaling Pathways of Dendrolimus kikuchii.</title>
        <authorList>
            <person name="Zhou J."/>
            <person name="Wu P."/>
            <person name="Xiong Z."/>
            <person name="Liu N."/>
            <person name="Zhao N."/>
            <person name="Ji M."/>
            <person name="Qiu Y."/>
            <person name="Yang B."/>
        </authorList>
    </citation>
    <scope>NUCLEOTIDE SEQUENCE [LARGE SCALE GENOMIC DNA]</scope>
    <source>
        <strain evidence="1">Ann1</strain>
    </source>
</reference>
<comment type="caution">
    <text evidence="1">The sequence shown here is derived from an EMBL/GenBank/DDBJ whole genome shotgun (WGS) entry which is preliminary data.</text>
</comment>
<proteinExistence type="predicted"/>